<protein>
    <submittedName>
        <fullName evidence="1">Uncharacterized protein</fullName>
    </submittedName>
</protein>
<accession>A0ACD5GR85</accession>
<name>A0ACD5GR85_9CYAN</name>
<dbReference type="EMBL" id="CP182909">
    <property type="protein sequence ID" value="XPM63149.1"/>
    <property type="molecule type" value="Genomic_DNA"/>
</dbReference>
<dbReference type="Proteomes" id="UP000095472">
    <property type="component" value="Chromosome"/>
</dbReference>
<reference evidence="1 2" key="1">
    <citation type="journal article" date="2016" name="Genome Announc.">
        <title>Draft Genome Sequence of the Thermotolerant Cyanobacterium Desertifilum sp. IPPAS B-1220.</title>
        <authorList>
            <person name="Mironov K.S."/>
            <person name="Sinetova M.A."/>
            <person name="Bolatkhan K."/>
            <person name="Zayadan B.K."/>
            <person name="Ustinova V.V."/>
            <person name="Kupriyanova E.V."/>
            <person name="Skrypnik A.N."/>
            <person name="Gogoleva N.E."/>
            <person name="Gogolev Y.V."/>
            <person name="Los D.A."/>
        </authorList>
    </citation>
    <scope>NUCLEOTIDE SEQUENCE [LARGE SCALE GENOMIC DNA]</scope>
    <source>
        <strain evidence="1 2">IPPAS B-1220</strain>
    </source>
</reference>
<evidence type="ECO:0000313" key="2">
    <source>
        <dbReference type="Proteomes" id="UP000095472"/>
    </source>
</evidence>
<gene>
    <name evidence="1" type="ORF">BH720_027680</name>
</gene>
<keyword evidence="2" id="KW-1185">Reference proteome</keyword>
<proteinExistence type="predicted"/>
<evidence type="ECO:0000313" key="1">
    <source>
        <dbReference type="EMBL" id="XPM63149.1"/>
    </source>
</evidence>
<sequence length="285" mass="31935">MTRQARDFIRYKLHQPNPTELFIRRLEERIEQGEITIRVRSLESDRALKRVNLALKSTIYCCLTGFSCIAGAILLVGNYPGIAIALFCASGFFFLVLVRLLIELSPARTPRSARRKVDLKCKQDGYRGLDMTETAIDRLGEILWGAIALQSNAFQLIDTLPLSSRLAFLIVLLAGLSQAIGQGIILFMNRVKPSRFILSLFLTAILYAFGYIFWGLSTWLVCYLFFEQNASVFSVARVLGLAYAPELFSILIALPYLGVPISIILSIWTFLGFLTGMNAVLEMGM</sequence>
<organism evidence="1 2">
    <name type="scientific">Desertifilum tharense IPPAS B-1220</name>
    <dbReference type="NCBI Taxonomy" id="1781255"/>
    <lineage>
        <taxon>Bacteria</taxon>
        <taxon>Bacillati</taxon>
        <taxon>Cyanobacteriota</taxon>
        <taxon>Cyanophyceae</taxon>
        <taxon>Desertifilales</taxon>
        <taxon>Desertifilaceae</taxon>
        <taxon>Desertifilum</taxon>
    </lineage>
</organism>